<accession>A0A0G0GB56</accession>
<dbReference type="EMBL" id="LBRB01000005">
    <property type="protein sequence ID" value="KKP88952.1"/>
    <property type="molecule type" value="Genomic_DNA"/>
</dbReference>
<evidence type="ECO:0000256" key="1">
    <source>
        <dbReference type="SAM" id="Phobius"/>
    </source>
</evidence>
<dbReference type="Proteomes" id="UP000034316">
    <property type="component" value="Unassembled WGS sequence"/>
</dbReference>
<protein>
    <submittedName>
        <fullName evidence="2">Uncharacterized protein</fullName>
    </submittedName>
</protein>
<comment type="caution">
    <text evidence="2">The sequence shown here is derived from an EMBL/GenBank/DDBJ whole genome shotgun (WGS) entry which is preliminary data.</text>
</comment>
<feature type="transmembrane region" description="Helical" evidence="1">
    <location>
        <begin position="6"/>
        <end position="31"/>
    </location>
</feature>
<evidence type="ECO:0000313" key="2">
    <source>
        <dbReference type="EMBL" id="KKP88952.1"/>
    </source>
</evidence>
<keyword evidence="1" id="KW-1133">Transmembrane helix</keyword>
<keyword evidence="1" id="KW-0472">Membrane</keyword>
<organism evidence="2 3">
    <name type="scientific">Berkelbacteria bacterium GW2011_GWA2_35_9</name>
    <dbReference type="NCBI Taxonomy" id="1618333"/>
    <lineage>
        <taxon>Bacteria</taxon>
        <taxon>Candidatus Berkelbacteria</taxon>
    </lineage>
</organism>
<name>A0A0G0GB56_9BACT</name>
<sequence>MNKKNALFLINIFIVVILIFYLSAILIKYLLIKKYDNHLRQLEKNMITEYKYYSKE</sequence>
<gene>
    <name evidence="2" type="ORF">UR93_C0005G0008</name>
</gene>
<keyword evidence="1" id="KW-0812">Transmembrane</keyword>
<evidence type="ECO:0000313" key="3">
    <source>
        <dbReference type="Proteomes" id="UP000034316"/>
    </source>
</evidence>
<dbReference type="STRING" id="1618333.UR93_C0005G0008"/>
<dbReference type="AlphaFoldDB" id="A0A0G0GB56"/>
<proteinExistence type="predicted"/>
<reference evidence="2 3" key="1">
    <citation type="journal article" date="2015" name="Nature">
        <title>rRNA introns, odd ribosomes, and small enigmatic genomes across a large radiation of phyla.</title>
        <authorList>
            <person name="Brown C.T."/>
            <person name="Hug L.A."/>
            <person name="Thomas B.C."/>
            <person name="Sharon I."/>
            <person name="Castelle C.J."/>
            <person name="Singh A."/>
            <person name="Wilkins M.J."/>
            <person name="Williams K.H."/>
            <person name="Banfield J.F."/>
        </authorList>
    </citation>
    <scope>NUCLEOTIDE SEQUENCE [LARGE SCALE GENOMIC DNA]</scope>
</reference>